<dbReference type="GO" id="GO:0005737">
    <property type="term" value="C:cytoplasm"/>
    <property type="evidence" value="ECO:0007669"/>
    <property type="project" value="UniProtKB-ARBA"/>
</dbReference>
<accession>X5H4Z9</accession>
<dbReference type="NCBIfam" id="TIGR00061">
    <property type="entry name" value="L21"/>
    <property type="match status" value="1"/>
</dbReference>
<evidence type="ECO:0000256" key="3">
    <source>
        <dbReference type="ARBA" id="ARBA00022884"/>
    </source>
</evidence>
<dbReference type="InterPro" id="IPR018258">
    <property type="entry name" value="Ribosomal_bL21_CS"/>
</dbReference>
<evidence type="ECO:0000256" key="1">
    <source>
        <dbReference type="ARBA" id="ARBA00008563"/>
    </source>
</evidence>
<dbReference type="HOGENOM" id="CLU_061463_3_2_5"/>
<dbReference type="PANTHER" id="PTHR21349:SF0">
    <property type="entry name" value="LARGE RIBOSOMAL SUBUNIT PROTEIN BL21M"/>
    <property type="match status" value="1"/>
</dbReference>
<evidence type="ECO:0000313" key="8">
    <source>
        <dbReference type="EMBL" id="AHX11773.1"/>
    </source>
</evidence>
<reference evidence="8 9" key="1">
    <citation type="submission" date="2014-03" db="EMBL/GenBank/DDBJ databases">
        <title>Sequencing and Comparison of Genomes and Transcriptome Profiles of Human Ehrlichiosis Agents.</title>
        <authorList>
            <person name="Lin M."/>
            <person name="Daugherty S.C."/>
            <person name="Nagaraj S."/>
            <person name="Cheng Z."/>
            <person name="Xiong Q."/>
            <person name="Lin F.-Y."/>
            <person name="Sengamalay N."/>
            <person name="Ott S."/>
            <person name="Godinez A."/>
            <person name="Tallon L.J."/>
            <person name="Sadzewicz L."/>
            <person name="Fraser C.M."/>
            <person name="Dunning Hotopp J.C."/>
            <person name="Rikihisa Y."/>
        </authorList>
    </citation>
    <scope>NUCLEOTIDE SEQUENCE [LARGE SCALE GENOMIC DNA]</scope>
    <source>
        <strain evidence="8 9">Oregon</strain>
    </source>
</reference>
<dbReference type="GO" id="GO:0003735">
    <property type="term" value="F:structural constituent of ribosome"/>
    <property type="evidence" value="ECO:0007669"/>
    <property type="project" value="InterPro"/>
</dbReference>
<keyword evidence="5 6" id="KW-0687">Ribonucleoprotein</keyword>
<dbReference type="SUPFAM" id="SSF141091">
    <property type="entry name" value="L21p-like"/>
    <property type="match status" value="1"/>
</dbReference>
<dbReference type="HAMAP" id="MF_01363">
    <property type="entry name" value="Ribosomal_bL21"/>
    <property type="match status" value="1"/>
</dbReference>
<dbReference type="GO" id="GO:0005840">
    <property type="term" value="C:ribosome"/>
    <property type="evidence" value="ECO:0007669"/>
    <property type="project" value="UniProtKB-KW"/>
</dbReference>
<comment type="subunit">
    <text evidence="6">Part of the 50S ribosomal subunit. Contacts protein L20.</text>
</comment>
<sequence length="99" mass="11427">MLAVVEQGNKQYLVKRGQVIKVEKIVAELGQEIEMSSVKYVLDEKSKSIFGSGTVRAEVISMERDKKLVIFKKRRRKNSRRKNGHRQSVTVLRIKDIVI</sequence>
<keyword evidence="3 6" id="KW-0694">RNA-binding</keyword>
<evidence type="ECO:0000313" key="9">
    <source>
        <dbReference type="Proteomes" id="UP000023755"/>
    </source>
</evidence>
<comment type="similarity">
    <text evidence="1 6 7">Belongs to the bacterial ribosomal protein bL21 family.</text>
</comment>
<dbReference type="PROSITE" id="PS01169">
    <property type="entry name" value="RIBOSOMAL_L21"/>
    <property type="match status" value="1"/>
</dbReference>
<protein>
    <recommendedName>
        <fullName evidence="6">Large ribosomal subunit protein bL21</fullName>
    </recommendedName>
</protein>
<dbReference type="InterPro" id="IPR036164">
    <property type="entry name" value="bL21-like_sf"/>
</dbReference>
<dbReference type="PANTHER" id="PTHR21349">
    <property type="entry name" value="50S RIBOSOMAL PROTEIN L21"/>
    <property type="match status" value="1"/>
</dbReference>
<evidence type="ECO:0000256" key="7">
    <source>
        <dbReference type="RuleBase" id="RU000562"/>
    </source>
</evidence>
<dbReference type="KEGG" id="nhm:NHE_0853"/>
<dbReference type="STRING" id="1286528.NHE_0853"/>
<dbReference type="Proteomes" id="UP000023755">
    <property type="component" value="Chromosome"/>
</dbReference>
<evidence type="ECO:0000256" key="2">
    <source>
        <dbReference type="ARBA" id="ARBA00022730"/>
    </source>
</evidence>
<dbReference type="GO" id="GO:0019843">
    <property type="term" value="F:rRNA binding"/>
    <property type="evidence" value="ECO:0007669"/>
    <property type="project" value="UniProtKB-UniRule"/>
</dbReference>
<keyword evidence="4 6" id="KW-0689">Ribosomal protein</keyword>
<gene>
    <name evidence="6 8" type="primary">rplU</name>
    <name evidence="8" type="ORF">NHE_0853</name>
</gene>
<dbReference type="InterPro" id="IPR028909">
    <property type="entry name" value="bL21-like"/>
</dbReference>
<organism evidence="8 9">
    <name type="scientific">Neorickettsia helminthoeca str. Oregon</name>
    <dbReference type="NCBI Taxonomy" id="1286528"/>
    <lineage>
        <taxon>Bacteria</taxon>
        <taxon>Pseudomonadati</taxon>
        <taxon>Pseudomonadota</taxon>
        <taxon>Alphaproteobacteria</taxon>
        <taxon>Rickettsiales</taxon>
        <taxon>Anaplasmataceae</taxon>
        <taxon>Neorickettsia</taxon>
    </lineage>
</organism>
<dbReference type="AlphaFoldDB" id="X5H4Z9"/>
<comment type="function">
    <text evidence="6 7">This protein binds to 23S rRNA in the presence of protein L20.</text>
</comment>
<dbReference type="GO" id="GO:0006412">
    <property type="term" value="P:translation"/>
    <property type="evidence" value="ECO:0007669"/>
    <property type="project" value="UniProtKB-UniRule"/>
</dbReference>
<dbReference type="RefSeq" id="WP_038560152.1">
    <property type="nucleotide sequence ID" value="NZ_CP007481.1"/>
</dbReference>
<proteinExistence type="inferred from homology"/>
<evidence type="ECO:0000256" key="5">
    <source>
        <dbReference type="ARBA" id="ARBA00023274"/>
    </source>
</evidence>
<keyword evidence="2 6" id="KW-0699">rRNA-binding</keyword>
<evidence type="ECO:0000256" key="6">
    <source>
        <dbReference type="HAMAP-Rule" id="MF_01363"/>
    </source>
</evidence>
<dbReference type="OrthoDB" id="9813334at2"/>
<name>X5H4Z9_9RICK</name>
<dbReference type="InterPro" id="IPR001787">
    <property type="entry name" value="Ribosomal_bL21"/>
</dbReference>
<dbReference type="EMBL" id="CP007481">
    <property type="protein sequence ID" value="AHX11773.1"/>
    <property type="molecule type" value="Genomic_DNA"/>
</dbReference>
<dbReference type="Pfam" id="PF00829">
    <property type="entry name" value="Ribosomal_L21p"/>
    <property type="match status" value="1"/>
</dbReference>
<keyword evidence="9" id="KW-1185">Reference proteome</keyword>
<dbReference type="GO" id="GO:1990904">
    <property type="term" value="C:ribonucleoprotein complex"/>
    <property type="evidence" value="ECO:0007669"/>
    <property type="project" value="UniProtKB-KW"/>
</dbReference>
<evidence type="ECO:0000256" key="4">
    <source>
        <dbReference type="ARBA" id="ARBA00022980"/>
    </source>
</evidence>